<sequence length="638" mass="72321">MSSPEFAENAINTNRLEWPEYEERTPVGHRKEPEARDATDEGRHFHVDTKSSSSDEEEISEKQDDDFRADVGQSASGDSKGTHFERHEFIPGLLLRPPAYFGRGEHFWELPCWCTGDYFEPGYVQVDQDNLTIFNRLQSNAFYSFQTPIVLIESLEEKIGFFPEDPRALCRPTLGGIAWEIALAVRPNVFDDIWIFLTFHSKEDADDFSKILETRRLELPTILSTKIYVCGKSEDKNARPLQKAHPLHDLVTQILSGLCQDKYAFVLDPIAEETIPSRGIESSARVAHWFNSNLPPIVFICESDAVGECEILDDEEDDLPLHGLDEFQLPLPPNARAEVGQVKLVFDRHIEHLKHGGKPVTSVVIPPVLARLHKQVHAWVDSLATDDPLYQKSLNAKYAINAALVVTLVHEFALFFAKKCSVYEAPRERSYISGADAEKFNICSVGQTDLGMLPDLGYLVEVVWMGARAELVVDCDGWYQLALYNPTWNSNKEITPNPSSFSKSVDQSLSRNETFSEDSSGMQYEVDSSLSTSAKPVDEGQPNALDVVLADDEVLSQFEQFLLPKPAQLGPLPRSSWSKVQLILEESQVPSFVIPPRKPRKKKHLKERKWSPQEIRFMQKFMWSRPPYGPVIRIYVDL</sequence>
<accession>A0A409W9Y7</accession>
<feature type="compositionally biased region" description="Basic and acidic residues" evidence="1">
    <location>
        <begin position="17"/>
        <end position="49"/>
    </location>
</feature>
<dbReference type="EMBL" id="NHYE01005270">
    <property type="protein sequence ID" value="PPQ75318.1"/>
    <property type="molecule type" value="Genomic_DNA"/>
</dbReference>
<feature type="compositionally biased region" description="Basic and acidic residues" evidence="1">
    <location>
        <begin position="60"/>
        <end position="69"/>
    </location>
</feature>
<comment type="caution">
    <text evidence="2">The sequence shown here is derived from an EMBL/GenBank/DDBJ whole genome shotgun (WGS) entry which is preliminary data.</text>
</comment>
<dbReference type="AlphaFoldDB" id="A0A409W9Y7"/>
<dbReference type="Proteomes" id="UP000284706">
    <property type="component" value="Unassembled WGS sequence"/>
</dbReference>
<gene>
    <name evidence="2" type="ORF">CVT26_015172</name>
</gene>
<evidence type="ECO:0000313" key="3">
    <source>
        <dbReference type="Proteomes" id="UP000284706"/>
    </source>
</evidence>
<proteinExistence type="predicted"/>
<dbReference type="InParanoid" id="A0A409W9Y7"/>
<protein>
    <submittedName>
        <fullName evidence="2">Uncharacterized protein</fullName>
    </submittedName>
</protein>
<name>A0A409W9Y7_9AGAR</name>
<reference evidence="2 3" key="1">
    <citation type="journal article" date="2018" name="Evol. Lett.">
        <title>Horizontal gene cluster transfer increased hallucinogenic mushroom diversity.</title>
        <authorList>
            <person name="Reynolds H.T."/>
            <person name="Vijayakumar V."/>
            <person name="Gluck-Thaler E."/>
            <person name="Korotkin H.B."/>
            <person name="Matheny P.B."/>
            <person name="Slot J.C."/>
        </authorList>
    </citation>
    <scope>NUCLEOTIDE SEQUENCE [LARGE SCALE GENOMIC DNA]</scope>
    <source>
        <strain evidence="2 3">SRW20</strain>
    </source>
</reference>
<keyword evidence="3" id="KW-1185">Reference proteome</keyword>
<organism evidence="2 3">
    <name type="scientific">Gymnopilus dilepis</name>
    <dbReference type="NCBI Taxonomy" id="231916"/>
    <lineage>
        <taxon>Eukaryota</taxon>
        <taxon>Fungi</taxon>
        <taxon>Dikarya</taxon>
        <taxon>Basidiomycota</taxon>
        <taxon>Agaricomycotina</taxon>
        <taxon>Agaricomycetes</taxon>
        <taxon>Agaricomycetidae</taxon>
        <taxon>Agaricales</taxon>
        <taxon>Agaricineae</taxon>
        <taxon>Hymenogastraceae</taxon>
        <taxon>Gymnopilus</taxon>
    </lineage>
</organism>
<evidence type="ECO:0000256" key="1">
    <source>
        <dbReference type="SAM" id="MobiDB-lite"/>
    </source>
</evidence>
<evidence type="ECO:0000313" key="2">
    <source>
        <dbReference type="EMBL" id="PPQ75318.1"/>
    </source>
</evidence>
<feature type="region of interest" description="Disordered" evidence="1">
    <location>
        <begin position="1"/>
        <end position="83"/>
    </location>
</feature>